<keyword evidence="4 9" id="KW-0645">Protease</keyword>
<evidence type="ECO:0000256" key="10">
    <source>
        <dbReference type="SAM" id="MobiDB-lite"/>
    </source>
</evidence>
<evidence type="ECO:0000313" key="14">
    <source>
        <dbReference type="Proteomes" id="UP001201262"/>
    </source>
</evidence>
<accession>A0AAD4PWX7</accession>
<reference evidence="13" key="1">
    <citation type="submission" date="2021-12" db="EMBL/GenBank/DDBJ databases">
        <title>Convergent genome expansion in fungi linked to evolution of root-endophyte symbiosis.</title>
        <authorList>
            <consortium name="DOE Joint Genome Institute"/>
            <person name="Ke Y.-H."/>
            <person name="Bonito G."/>
            <person name="Liao H.-L."/>
            <person name="Looney B."/>
            <person name="Rojas-Flechas A."/>
            <person name="Nash J."/>
            <person name="Hameed K."/>
            <person name="Schadt C."/>
            <person name="Martin F."/>
            <person name="Crous P.W."/>
            <person name="Miettinen O."/>
            <person name="Magnuson J.K."/>
            <person name="Labbe J."/>
            <person name="Jacobson D."/>
            <person name="Doktycz M.J."/>
            <person name="Veneault-Fourrey C."/>
            <person name="Kuo A."/>
            <person name="Mondo S."/>
            <person name="Calhoun S."/>
            <person name="Riley R."/>
            <person name="Ohm R."/>
            <person name="LaButti K."/>
            <person name="Andreopoulos B."/>
            <person name="Pangilinan J."/>
            <person name="Nolan M."/>
            <person name="Tritt A."/>
            <person name="Clum A."/>
            <person name="Lipzen A."/>
            <person name="Daum C."/>
            <person name="Barry K."/>
            <person name="Grigoriev I.V."/>
            <person name="Vilgalys R."/>
        </authorList>
    </citation>
    <scope>NUCLEOTIDE SEQUENCE</scope>
    <source>
        <strain evidence="13">PMI_201</strain>
    </source>
</reference>
<dbReference type="InterPro" id="IPR001461">
    <property type="entry name" value="Aspartic_peptidase_A1"/>
</dbReference>
<dbReference type="PRINTS" id="PR00792">
    <property type="entry name" value="PEPSIN"/>
</dbReference>
<dbReference type="Pfam" id="PF00026">
    <property type="entry name" value="Asp"/>
    <property type="match status" value="1"/>
</dbReference>
<dbReference type="EMBL" id="JAJTJA010000010">
    <property type="protein sequence ID" value="KAH8692912.1"/>
    <property type="molecule type" value="Genomic_DNA"/>
</dbReference>
<evidence type="ECO:0000256" key="5">
    <source>
        <dbReference type="ARBA" id="ARBA00022729"/>
    </source>
</evidence>
<feature type="compositionally biased region" description="Polar residues" evidence="10">
    <location>
        <begin position="422"/>
        <end position="442"/>
    </location>
</feature>
<dbReference type="PANTHER" id="PTHR47966">
    <property type="entry name" value="BETA-SITE APP-CLEAVING ENZYME, ISOFORM A-RELATED"/>
    <property type="match status" value="1"/>
</dbReference>
<keyword evidence="7 9" id="KW-0378">Hydrolase</keyword>
<dbReference type="Proteomes" id="UP001201262">
    <property type="component" value="Unassembled WGS sequence"/>
</dbReference>
<keyword evidence="3" id="KW-0472">Membrane</keyword>
<evidence type="ECO:0000256" key="1">
    <source>
        <dbReference type="ARBA" id="ARBA00004609"/>
    </source>
</evidence>
<feature type="chain" id="PRO_5041942501" evidence="11">
    <location>
        <begin position="20"/>
        <end position="469"/>
    </location>
</feature>
<dbReference type="InterPro" id="IPR033876">
    <property type="entry name" value="SAP-like"/>
</dbReference>
<evidence type="ECO:0000259" key="12">
    <source>
        <dbReference type="PROSITE" id="PS51767"/>
    </source>
</evidence>
<evidence type="ECO:0000256" key="3">
    <source>
        <dbReference type="ARBA" id="ARBA00022622"/>
    </source>
</evidence>
<keyword evidence="5 11" id="KW-0732">Signal</keyword>
<dbReference type="Gene3D" id="2.40.70.10">
    <property type="entry name" value="Acid Proteases"/>
    <property type="match status" value="2"/>
</dbReference>
<name>A0AAD4PWX7_9EURO</name>
<feature type="domain" description="Peptidase A1" evidence="12">
    <location>
        <begin position="63"/>
        <end position="378"/>
    </location>
</feature>
<dbReference type="RefSeq" id="XP_046068785.1">
    <property type="nucleotide sequence ID" value="XM_046211745.1"/>
</dbReference>
<dbReference type="GeneID" id="70242032"/>
<keyword evidence="14" id="KW-1185">Reference proteome</keyword>
<dbReference type="InterPro" id="IPR001969">
    <property type="entry name" value="Aspartic_peptidase_AS"/>
</dbReference>
<protein>
    <submittedName>
        <fullName evidence="13">Aspartic peptidase domain-containing protein</fullName>
    </submittedName>
</protein>
<proteinExistence type="inferred from homology"/>
<evidence type="ECO:0000256" key="4">
    <source>
        <dbReference type="ARBA" id="ARBA00022670"/>
    </source>
</evidence>
<feature type="signal peptide" evidence="11">
    <location>
        <begin position="1"/>
        <end position="19"/>
    </location>
</feature>
<keyword evidence="3" id="KW-0449">Lipoprotein</keyword>
<feature type="active site" evidence="8">
    <location>
        <position position="265"/>
    </location>
</feature>
<dbReference type="AlphaFoldDB" id="A0AAD4PWX7"/>
<keyword evidence="6 9" id="KW-0064">Aspartyl protease</keyword>
<dbReference type="InterPro" id="IPR033121">
    <property type="entry name" value="PEPTIDASE_A1"/>
</dbReference>
<dbReference type="PROSITE" id="PS00141">
    <property type="entry name" value="ASP_PROTEASE"/>
    <property type="match status" value="1"/>
</dbReference>
<comment type="similarity">
    <text evidence="2 9">Belongs to the peptidase A1 family.</text>
</comment>
<evidence type="ECO:0000256" key="6">
    <source>
        <dbReference type="ARBA" id="ARBA00022750"/>
    </source>
</evidence>
<evidence type="ECO:0000313" key="13">
    <source>
        <dbReference type="EMBL" id="KAH8692912.1"/>
    </source>
</evidence>
<comment type="caution">
    <text evidence="13">The sequence shown here is derived from an EMBL/GenBank/DDBJ whole genome shotgun (WGS) entry which is preliminary data.</text>
</comment>
<organism evidence="13 14">
    <name type="scientific">Talaromyces proteolyticus</name>
    <dbReference type="NCBI Taxonomy" id="1131652"/>
    <lineage>
        <taxon>Eukaryota</taxon>
        <taxon>Fungi</taxon>
        <taxon>Dikarya</taxon>
        <taxon>Ascomycota</taxon>
        <taxon>Pezizomycotina</taxon>
        <taxon>Eurotiomycetes</taxon>
        <taxon>Eurotiomycetidae</taxon>
        <taxon>Eurotiales</taxon>
        <taxon>Trichocomaceae</taxon>
        <taxon>Talaromyces</taxon>
        <taxon>Talaromyces sect. Bacilispori</taxon>
    </lineage>
</organism>
<sequence>MRSSCFSLLLISVASGTNALSLHRRDVPAVVELPVQRRHTSAQSLRKRDSTVDLALTNAEILYVVNVTLGTPPQPFSLQLDTGSSDLWVNAVNQTVPGPAFDAKSSSTYTALEITLNDTYVDKSTAFGPYGTDTLGLGGVTIDDFEFESIPGVAGLAGVGYKTITSASAFDKKPYDNLPYALADKGIIKSPAYSLWLNDLRANSGTILFGGVNKAKYIGELQTLPIIPIGSTYVNLAIALTEVSVQGSTGSNSYTTSLPLPVTLDSGTSLTLLPESLANNILNEVNASFNATLQQSVVDCEVANKDYNVTYSFSGATITVGIKELVAPDPQNRLPENTCIFGIMPGSESDGSSALLGDTFLRSAYVVYDLGNNEISIANTNFNPGDDDILEIGTGVTAVPGATPVTSAISILASQTPSSRVVPSSATAIPTATQSSTATPKPSTGAAAIPSINAKYLLSGLAGVGLLMV</sequence>
<evidence type="ECO:0000256" key="8">
    <source>
        <dbReference type="PIRSR" id="PIRSR601461-1"/>
    </source>
</evidence>
<keyword evidence="3" id="KW-0325">Glycoprotein</keyword>
<dbReference type="CDD" id="cd05474">
    <property type="entry name" value="SAP_like"/>
    <property type="match status" value="1"/>
</dbReference>
<comment type="subcellular location">
    <subcellularLocation>
        <location evidence="1">Cell membrane</location>
        <topology evidence="1">Lipid-anchor</topology>
        <topology evidence="1">GPI-anchor</topology>
    </subcellularLocation>
</comment>
<dbReference type="GO" id="GO:0098552">
    <property type="term" value="C:side of membrane"/>
    <property type="evidence" value="ECO:0007669"/>
    <property type="project" value="UniProtKB-KW"/>
</dbReference>
<dbReference type="GO" id="GO:0006508">
    <property type="term" value="P:proteolysis"/>
    <property type="evidence" value="ECO:0007669"/>
    <property type="project" value="UniProtKB-KW"/>
</dbReference>
<dbReference type="GO" id="GO:0004190">
    <property type="term" value="F:aspartic-type endopeptidase activity"/>
    <property type="evidence" value="ECO:0007669"/>
    <property type="project" value="UniProtKB-KW"/>
</dbReference>
<dbReference type="PANTHER" id="PTHR47966:SF65">
    <property type="entry name" value="ASPARTIC-TYPE ENDOPEPTIDASE"/>
    <property type="match status" value="1"/>
</dbReference>
<evidence type="ECO:0000256" key="2">
    <source>
        <dbReference type="ARBA" id="ARBA00007447"/>
    </source>
</evidence>
<dbReference type="PROSITE" id="PS51767">
    <property type="entry name" value="PEPTIDASE_A1"/>
    <property type="match status" value="1"/>
</dbReference>
<keyword evidence="3" id="KW-0336">GPI-anchor</keyword>
<evidence type="ECO:0000256" key="9">
    <source>
        <dbReference type="RuleBase" id="RU000454"/>
    </source>
</evidence>
<feature type="active site" evidence="8">
    <location>
        <position position="81"/>
    </location>
</feature>
<gene>
    <name evidence="13" type="ORF">BGW36DRAFT_302069</name>
</gene>
<dbReference type="SUPFAM" id="SSF50630">
    <property type="entry name" value="Acid proteases"/>
    <property type="match status" value="1"/>
</dbReference>
<evidence type="ECO:0000256" key="7">
    <source>
        <dbReference type="ARBA" id="ARBA00022801"/>
    </source>
</evidence>
<feature type="region of interest" description="Disordered" evidence="10">
    <location>
        <begin position="422"/>
        <end position="444"/>
    </location>
</feature>
<evidence type="ECO:0000256" key="11">
    <source>
        <dbReference type="SAM" id="SignalP"/>
    </source>
</evidence>
<dbReference type="GO" id="GO:0005886">
    <property type="term" value="C:plasma membrane"/>
    <property type="evidence" value="ECO:0007669"/>
    <property type="project" value="UniProtKB-SubCell"/>
</dbReference>
<dbReference type="InterPro" id="IPR021109">
    <property type="entry name" value="Peptidase_aspartic_dom_sf"/>
</dbReference>